<evidence type="ECO:0000256" key="4">
    <source>
        <dbReference type="ARBA" id="ARBA00022692"/>
    </source>
</evidence>
<feature type="region of interest" description="Disordered" evidence="7">
    <location>
        <begin position="278"/>
        <end position="302"/>
    </location>
</feature>
<evidence type="ECO:0000256" key="6">
    <source>
        <dbReference type="ARBA" id="ARBA00023237"/>
    </source>
</evidence>
<sequence>MTSKPSPRRSLLHSTMLSGVALLAMTSGPVGLLVAPTPVVAQDLTSGTLSGTVTDTAGAPIQGATVTVTQNGRTQSRTLTTDAAGAFRAAQIPIGTYSVSITAPGYETYTDSNVAVSLGRTAAFSFAIGTVDGSATSLDDVVVVGTRTAAVDFDQSSTGLTVDVQETFDRIPTARNLAAIQLLAPSTTQGDSAFGNEISISGSSIAENVYYVNGFNITNFRNFVGGNTVPFEFYQQVEVKTGGYQAEFGRSTGGAVIAVTRSGSDDFHGGANYYVEPQSLRDSTPDTAQFPGSTLGLDSKDTSDRSETNVWLSGPILRDHAYFFGFYNWRDFESSTTGNDAAGTITTATADDPFYGGKIDLYLNQDHRLELTYINDGQTQVVQTDDGVSVSNTFNFLGGETKIAKYTGAFANWFTLSALYGEGSFDQTVSGDLDTEISIVDTGGNTVRGNPALVIEQGIDERKMYRVDADLYLNGLMGDHHIRVGYDREDLSSQSTQSYSGGRYFRYYIAGPDGAYGGAVAPGALYTRDRNLQSGGTYSTEQTAFYVQDAWDFNDRLSFQLGLRAEKFSNKNAADEVFVETDYDLSPRLGMTYDLYGDRSTAIKAFYGRYYIPIAANTNIRMAGNELFTQDFYNVSSIGGGFAPTAAGLNACLAASPRNNCLPTLAGPPVLSEELSPGTVPESQSLVSQNLEAQYQDEFIVGIEHEVAGGGSFGMFEGWTVGANLIYRDLKKVMEDFDTDFIIDNYCASVGISPANCGSLNGAGYVLLNPGSDLIITPDSTTFPFLAGQTITIPAEILDLPEAKRTYKALEVTFERPWDGRWSLQASAVFSESKGNIEGGVKSDNGQDDTGLTQDFDQPGWTDGAYGFLPNHRGQSYKLFGAYAVTPDITLGVNATLTSPRKYGCIGFYPLDDGRASPSTSSAWYCDGVLTPRGSQFEGEWIKRVDMSAAWNIPVGGLPGRAQLRADIFNIFDFEGATDFVEQGEEALGTPRAEYGLPSAYQSPRSIRLGVSYSF</sequence>
<protein>
    <submittedName>
        <fullName evidence="9">Outer membrane receptor protein involved in Fe transport</fullName>
    </submittedName>
</protein>
<dbReference type="GO" id="GO:0030246">
    <property type="term" value="F:carbohydrate binding"/>
    <property type="evidence" value="ECO:0007669"/>
    <property type="project" value="InterPro"/>
</dbReference>
<dbReference type="GO" id="GO:0044718">
    <property type="term" value="P:siderophore transmembrane transport"/>
    <property type="evidence" value="ECO:0007669"/>
    <property type="project" value="TreeGrafter"/>
</dbReference>
<dbReference type="Gene3D" id="2.170.130.10">
    <property type="entry name" value="TonB-dependent receptor, plug domain"/>
    <property type="match status" value="1"/>
</dbReference>
<organism evidence="9 10">
    <name type="scientific">Phenylobacterium haematophilum</name>
    <dbReference type="NCBI Taxonomy" id="98513"/>
    <lineage>
        <taxon>Bacteria</taxon>
        <taxon>Pseudomonadati</taxon>
        <taxon>Pseudomonadota</taxon>
        <taxon>Alphaproteobacteria</taxon>
        <taxon>Caulobacterales</taxon>
        <taxon>Caulobacteraceae</taxon>
        <taxon>Phenylobacterium</taxon>
    </lineage>
</organism>
<evidence type="ECO:0000256" key="7">
    <source>
        <dbReference type="SAM" id="MobiDB-lite"/>
    </source>
</evidence>
<comment type="caution">
    <text evidence="9">The sequence shown here is derived from an EMBL/GenBank/DDBJ whole genome shotgun (WGS) entry which is preliminary data.</text>
</comment>
<dbReference type="InterPro" id="IPR012910">
    <property type="entry name" value="Plug_dom"/>
</dbReference>
<keyword evidence="4" id="KW-0812">Transmembrane</keyword>
<evidence type="ECO:0000256" key="5">
    <source>
        <dbReference type="ARBA" id="ARBA00023136"/>
    </source>
</evidence>
<keyword evidence="10" id="KW-1185">Reference proteome</keyword>
<keyword evidence="5" id="KW-0472">Membrane</keyword>
<dbReference type="InterPro" id="IPR036942">
    <property type="entry name" value="Beta-barrel_TonB_sf"/>
</dbReference>
<dbReference type="Proteomes" id="UP000530564">
    <property type="component" value="Unassembled WGS sequence"/>
</dbReference>
<comment type="subcellular location">
    <subcellularLocation>
        <location evidence="1">Cell outer membrane</location>
        <topology evidence="1">Multi-pass membrane protein</topology>
    </subcellularLocation>
</comment>
<feature type="compositionally biased region" description="Polar residues" evidence="7">
    <location>
        <begin position="280"/>
        <end position="292"/>
    </location>
</feature>
<dbReference type="InterPro" id="IPR039426">
    <property type="entry name" value="TonB-dep_rcpt-like"/>
</dbReference>
<proteinExistence type="predicted"/>
<dbReference type="PANTHER" id="PTHR30069:SF46">
    <property type="entry name" value="OAR PROTEIN"/>
    <property type="match status" value="1"/>
</dbReference>
<dbReference type="Gene3D" id="2.40.170.20">
    <property type="entry name" value="TonB-dependent receptor, beta-barrel domain"/>
    <property type="match status" value="1"/>
</dbReference>
<evidence type="ECO:0000313" key="10">
    <source>
        <dbReference type="Proteomes" id="UP000530564"/>
    </source>
</evidence>
<dbReference type="SUPFAM" id="SSF56935">
    <property type="entry name" value="Porins"/>
    <property type="match status" value="1"/>
</dbReference>
<evidence type="ECO:0000313" key="9">
    <source>
        <dbReference type="EMBL" id="MBB3890626.1"/>
    </source>
</evidence>
<dbReference type="GO" id="GO:0015344">
    <property type="term" value="F:siderophore uptake transmembrane transporter activity"/>
    <property type="evidence" value="ECO:0007669"/>
    <property type="project" value="TreeGrafter"/>
</dbReference>
<dbReference type="AlphaFoldDB" id="A0A839ZWE5"/>
<evidence type="ECO:0000256" key="1">
    <source>
        <dbReference type="ARBA" id="ARBA00004571"/>
    </source>
</evidence>
<name>A0A839ZWE5_9CAUL</name>
<dbReference type="Pfam" id="PF07715">
    <property type="entry name" value="Plug"/>
    <property type="match status" value="1"/>
</dbReference>
<feature type="domain" description="TonB-dependent receptor plug" evidence="8">
    <location>
        <begin position="165"/>
        <end position="255"/>
    </location>
</feature>
<dbReference type="PANTHER" id="PTHR30069">
    <property type="entry name" value="TONB-DEPENDENT OUTER MEMBRANE RECEPTOR"/>
    <property type="match status" value="1"/>
</dbReference>
<accession>A0A839ZWE5</accession>
<dbReference type="InterPro" id="IPR037066">
    <property type="entry name" value="Plug_dom_sf"/>
</dbReference>
<dbReference type="RefSeq" id="WP_183770917.1">
    <property type="nucleotide sequence ID" value="NZ_JACIDK010000002.1"/>
</dbReference>
<dbReference type="SUPFAM" id="SSF49452">
    <property type="entry name" value="Starch-binding domain-like"/>
    <property type="match status" value="1"/>
</dbReference>
<keyword evidence="9" id="KW-0675">Receptor</keyword>
<keyword evidence="2" id="KW-0813">Transport</keyword>
<keyword evidence="6" id="KW-0998">Cell outer membrane</keyword>
<dbReference type="Gene3D" id="2.60.40.1120">
    <property type="entry name" value="Carboxypeptidase-like, regulatory domain"/>
    <property type="match status" value="1"/>
</dbReference>
<reference evidence="9 10" key="1">
    <citation type="submission" date="2020-08" db="EMBL/GenBank/DDBJ databases">
        <title>Genomic Encyclopedia of Type Strains, Phase IV (KMG-IV): sequencing the most valuable type-strain genomes for metagenomic binning, comparative biology and taxonomic classification.</title>
        <authorList>
            <person name="Goeker M."/>
        </authorList>
    </citation>
    <scope>NUCLEOTIDE SEQUENCE [LARGE SCALE GENOMIC DNA]</scope>
    <source>
        <strain evidence="9 10">DSM 21793</strain>
    </source>
</reference>
<evidence type="ECO:0000259" key="8">
    <source>
        <dbReference type="Pfam" id="PF07715"/>
    </source>
</evidence>
<dbReference type="Pfam" id="PF13620">
    <property type="entry name" value="CarboxypepD_reg"/>
    <property type="match status" value="1"/>
</dbReference>
<gene>
    <name evidence="9" type="ORF">GGQ61_001343</name>
</gene>
<dbReference type="EMBL" id="JACIDK010000002">
    <property type="protein sequence ID" value="MBB3890626.1"/>
    <property type="molecule type" value="Genomic_DNA"/>
</dbReference>
<dbReference type="GO" id="GO:0009279">
    <property type="term" value="C:cell outer membrane"/>
    <property type="evidence" value="ECO:0007669"/>
    <property type="project" value="UniProtKB-SubCell"/>
</dbReference>
<dbReference type="InterPro" id="IPR013784">
    <property type="entry name" value="Carb-bd-like_fold"/>
</dbReference>
<evidence type="ECO:0000256" key="3">
    <source>
        <dbReference type="ARBA" id="ARBA00022452"/>
    </source>
</evidence>
<evidence type="ECO:0000256" key="2">
    <source>
        <dbReference type="ARBA" id="ARBA00022448"/>
    </source>
</evidence>
<keyword evidence="3" id="KW-1134">Transmembrane beta strand</keyword>